<protein>
    <submittedName>
        <fullName evidence="3">Saccharopine dehydrogenase</fullName>
    </submittedName>
</protein>
<dbReference type="PANTHER" id="PTHR43796:SF2">
    <property type="entry name" value="CARBOXYNORSPERMIDINE SYNTHASE"/>
    <property type="match status" value="1"/>
</dbReference>
<proteinExistence type="predicted"/>
<dbReference type="Gene3D" id="3.30.360.10">
    <property type="entry name" value="Dihydrodipicolinate Reductase, domain 2"/>
    <property type="match status" value="1"/>
</dbReference>
<evidence type="ECO:0000259" key="2">
    <source>
        <dbReference type="Pfam" id="PF16653"/>
    </source>
</evidence>
<organism evidence="3 4">
    <name type="scientific">Candidatus Yanofskybacteria bacterium GW2011_GWA2_44_9</name>
    <dbReference type="NCBI Taxonomy" id="1619025"/>
    <lineage>
        <taxon>Bacteria</taxon>
        <taxon>Candidatus Yanofskyibacteriota</taxon>
    </lineage>
</organism>
<dbReference type="InterPro" id="IPR036291">
    <property type="entry name" value="NAD(P)-bd_dom_sf"/>
</dbReference>
<evidence type="ECO:0000259" key="1">
    <source>
        <dbReference type="Pfam" id="PF03435"/>
    </source>
</evidence>
<comment type="caution">
    <text evidence="3">The sequence shown here is derived from an EMBL/GenBank/DDBJ whole genome shotgun (WGS) entry which is preliminary data.</text>
</comment>
<feature type="domain" description="Saccharopine dehydrogenase-like C-terminal" evidence="2">
    <location>
        <begin position="130"/>
        <end position="353"/>
    </location>
</feature>
<evidence type="ECO:0000313" key="4">
    <source>
        <dbReference type="Proteomes" id="UP000034032"/>
    </source>
</evidence>
<gene>
    <name evidence="3" type="ORF">UW79_C0013G0063</name>
</gene>
<reference evidence="3 4" key="1">
    <citation type="journal article" date="2015" name="Nature">
        <title>rRNA introns, odd ribosomes, and small enigmatic genomes across a large radiation of phyla.</title>
        <authorList>
            <person name="Brown C.T."/>
            <person name="Hug L.A."/>
            <person name="Thomas B.C."/>
            <person name="Sharon I."/>
            <person name="Castelle C.J."/>
            <person name="Singh A."/>
            <person name="Wilkins M.J."/>
            <person name="Williams K.H."/>
            <person name="Banfield J.F."/>
        </authorList>
    </citation>
    <scope>NUCLEOTIDE SEQUENCE [LARGE SCALE GENOMIC DNA]</scope>
</reference>
<dbReference type="InterPro" id="IPR005097">
    <property type="entry name" value="Sacchrp_dh_NADP-bd"/>
</dbReference>
<dbReference type="PANTHER" id="PTHR43796">
    <property type="entry name" value="CARBOXYNORSPERMIDINE SYNTHASE"/>
    <property type="match status" value="1"/>
</dbReference>
<dbReference type="EMBL" id="LCJR01000013">
    <property type="protein sequence ID" value="KKT81936.1"/>
    <property type="molecule type" value="Genomic_DNA"/>
</dbReference>
<dbReference type="Gene3D" id="3.40.50.720">
    <property type="entry name" value="NAD(P)-binding Rossmann-like Domain"/>
    <property type="match status" value="2"/>
</dbReference>
<dbReference type="Pfam" id="PF03435">
    <property type="entry name" value="Sacchrp_dh_NADP"/>
    <property type="match status" value="1"/>
</dbReference>
<dbReference type="Proteomes" id="UP000034032">
    <property type="component" value="Unassembled WGS sequence"/>
</dbReference>
<feature type="domain" description="Saccharopine dehydrogenase NADP binding" evidence="1">
    <location>
        <begin position="5"/>
        <end position="126"/>
    </location>
</feature>
<name>A0A0G1KDY3_9BACT</name>
<dbReference type="AlphaFoldDB" id="A0A0G1KDY3"/>
<sequence>MRHFVVLGGAGTIGKIVVHDLFESHKDNRIVIADYRESAALSLAESFNNPRVTARFLDANVLGSLIDALSGQNAVINCLQHNFNLSVMNAALISGTHYVDLGGLFSFTRKQLKLHKHFRRAGLTAVIGMGCSPGITNIQAAYAISKLGRARSIKIRVGNIDLSGNASKDLWFSYSAQTITEELTLRPWIFRNGKFQQISPRTGWELTEFPEPIGKIWTLWTRHSEIATLPLSFKRQGVKFCDFKVSFEPDFVEEIMRRYKTGWVLADFQKLMTSPKQPPQDYEVSRVTVDNLVVDCHAQSKPEWWASAGDINTGCPPSIVAQMIAEGAITERGVMPPEVAVPIQPFFAELKKRNMSIVETRLD</sequence>
<dbReference type="SUPFAM" id="SSF51735">
    <property type="entry name" value="NAD(P)-binding Rossmann-fold domains"/>
    <property type="match status" value="1"/>
</dbReference>
<accession>A0A0G1KDY3</accession>
<evidence type="ECO:0000313" key="3">
    <source>
        <dbReference type="EMBL" id="KKT81936.1"/>
    </source>
</evidence>
<dbReference type="InterPro" id="IPR032095">
    <property type="entry name" value="Sacchrp_dh-like_C"/>
</dbReference>
<dbReference type="Pfam" id="PF16653">
    <property type="entry name" value="Sacchrp_dh_C"/>
    <property type="match status" value="1"/>
</dbReference>